<dbReference type="Proteomes" id="UP000299102">
    <property type="component" value="Unassembled WGS sequence"/>
</dbReference>
<dbReference type="OrthoDB" id="6622005at2759"/>
<evidence type="ECO:0000313" key="2">
    <source>
        <dbReference type="Proteomes" id="UP000299102"/>
    </source>
</evidence>
<evidence type="ECO:0000313" key="1">
    <source>
        <dbReference type="EMBL" id="GBP34171.1"/>
    </source>
</evidence>
<dbReference type="PANTHER" id="PTHR46114:SF1">
    <property type="entry name" value="ZAD DOMAIN-CONTAINING PROTEIN"/>
    <property type="match status" value="1"/>
</dbReference>
<sequence>MKSLFDNCIYASGTVRRQRADLPKIVKSKKKLKLKKVSINGESKDSKDGTKTDVGCPAVVKQYTKRMGGVDHFDHIKGCNMSIELHYLNSHLDQFKNNLGDLSEGQGEHFHQDIETMENRYQGRISGKDPYDGRIVRESHIVRES</sequence>
<proteinExistence type="predicted"/>
<accession>A0A4C1V5U5</accession>
<reference evidence="1 2" key="1">
    <citation type="journal article" date="2019" name="Commun. Biol.">
        <title>The bagworm genome reveals a unique fibroin gene that provides high tensile strength.</title>
        <authorList>
            <person name="Kono N."/>
            <person name="Nakamura H."/>
            <person name="Ohtoshi R."/>
            <person name="Tomita M."/>
            <person name="Numata K."/>
            <person name="Arakawa K."/>
        </authorList>
    </citation>
    <scope>NUCLEOTIDE SEQUENCE [LARGE SCALE GENOMIC DNA]</scope>
</reference>
<comment type="caution">
    <text evidence="1">The sequence shown here is derived from an EMBL/GenBank/DDBJ whole genome shotgun (WGS) entry which is preliminary data.</text>
</comment>
<gene>
    <name evidence="1" type="ORF">EVAR_30723_1</name>
</gene>
<keyword evidence="2" id="KW-1185">Reference proteome</keyword>
<dbReference type="AlphaFoldDB" id="A0A4C1V5U5"/>
<name>A0A4C1V5U5_EUMVA</name>
<organism evidence="1 2">
    <name type="scientific">Eumeta variegata</name>
    <name type="common">Bagworm moth</name>
    <name type="synonym">Eumeta japonica</name>
    <dbReference type="NCBI Taxonomy" id="151549"/>
    <lineage>
        <taxon>Eukaryota</taxon>
        <taxon>Metazoa</taxon>
        <taxon>Ecdysozoa</taxon>
        <taxon>Arthropoda</taxon>
        <taxon>Hexapoda</taxon>
        <taxon>Insecta</taxon>
        <taxon>Pterygota</taxon>
        <taxon>Neoptera</taxon>
        <taxon>Endopterygota</taxon>
        <taxon>Lepidoptera</taxon>
        <taxon>Glossata</taxon>
        <taxon>Ditrysia</taxon>
        <taxon>Tineoidea</taxon>
        <taxon>Psychidae</taxon>
        <taxon>Oiketicinae</taxon>
        <taxon>Eumeta</taxon>
    </lineage>
</organism>
<dbReference type="EMBL" id="BGZK01000285">
    <property type="protein sequence ID" value="GBP34171.1"/>
    <property type="molecule type" value="Genomic_DNA"/>
</dbReference>
<protein>
    <submittedName>
        <fullName evidence="1">Uncharacterized protein</fullName>
    </submittedName>
</protein>
<dbReference type="PANTHER" id="PTHR46114">
    <property type="entry name" value="APPLE DOMAIN-CONTAINING PROTEIN"/>
    <property type="match status" value="1"/>
</dbReference>